<evidence type="ECO:0000313" key="3">
    <source>
        <dbReference type="Proteomes" id="UP000054985"/>
    </source>
</evidence>
<dbReference type="Proteomes" id="UP000254040">
    <property type="component" value="Unassembled WGS sequence"/>
</dbReference>
<evidence type="ECO:0000313" key="4">
    <source>
        <dbReference type="Proteomes" id="UP000254040"/>
    </source>
</evidence>
<dbReference type="AlphaFoldDB" id="A0A378K2S8"/>
<accession>A0A378K2S8</accession>
<evidence type="ECO:0000313" key="1">
    <source>
        <dbReference type="EMBL" id="KTD34751.1"/>
    </source>
</evidence>
<dbReference type="EMBL" id="LNYN01000019">
    <property type="protein sequence ID" value="KTD34751.1"/>
    <property type="molecule type" value="Genomic_DNA"/>
</dbReference>
<reference evidence="2 4" key="2">
    <citation type="submission" date="2018-06" db="EMBL/GenBank/DDBJ databases">
        <authorList>
            <consortium name="Pathogen Informatics"/>
            <person name="Doyle S."/>
        </authorList>
    </citation>
    <scope>NUCLEOTIDE SEQUENCE [LARGE SCALE GENOMIC DNA]</scope>
    <source>
        <strain evidence="2 4">NCTC12239</strain>
    </source>
</reference>
<reference evidence="1 3" key="1">
    <citation type="submission" date="2015-11" db="EMBL/GenBank/DDBJ databases">
        <title>Genomic analysis of 38 Legionella species identifies large and diverse effector repertoires.</title>
        <authorList>
            <person name="Burstein D."/>
            <person name="Amaro F."/>
            <person name="Zusman T."/>
            <person name="Lifshitz Z."/>
            <person name="Cohen O."/>
            <person name="Gilbert J.A."/>
            <person name="Pupko T."/>
            <person name="Shuman H.A."/>
            <person name="Segal G."/>
        </authorList>
    </citation>
    <scope>NUCLEOTIDE SEQUENCE [LARGE SCALE GENOMIC DNA]</scope>
    <source>
        <strain evidence="1 3">ATCC 43877</strain>
    </source>
</reference>
<protein>
    <submittedName>
        <fullName evidence="2">VipE</fullName>
    </submittedName>
</protein>
<dbReference type="EMBL" id="UGOG01000001">
    <property type="protein sequence ID" value="STX63992.1"/>
    <property type="molecule type" value="Genomic_DNA"/>
</dbReference>
<evidence type="ECO:0000313" key="2">
    <source>
        <dbReference type="EMBL" id="STX63992.1"/>
    </source>
</evidence>
<dbReference type="Proteomes" id="UP000054985">
    <property type="component" value="Unassembled WGS sequence"/>
</dbReference>
<proteinExistence type="predicted"/>
<sequence>MSIIRFPLLTMNVLMTIKNSLDQHQQLLQICSNYKTHLVSQPNLADPVIKRKLEIIDSLLESLGDNLYSMKNQERSQFVEQFKSKFIAVKGELSQHRDPCSIQFLKNIGYALSILLCGSGLLISLMTKNSLAFWKSHGQITSDQVSQTLSIKIDDSELDPNQEYTVQPGWNS</sequence>
<keyword evidence="3" id="KW-1185">Reference proteome</keyword>
<organism evidence="2 4">
    <name type="scientific">Legionella moravica</name>
    <dbReference type="NCBI Taxonomy" id="39962"/>
    <lineage>
        <taxon>Bacteria</taxon>
        <taxon>Pseudomonadati</taxon>
        <taxon>Pseudomonadota</taxon>
        <taxon>Gammaproteobacteria</taxon>
        <taxon>Legionellales</taxon>
        <taxon>Legionellaceae</taxon>
        <taxon>Legionella</taxon>
    </lineage>
</organism>
<name>A0A378K2S8_9GAMM</name>
<gene>
    <name evidence="2" type="primary">vipE_2</name>
    <name evidence="1" type="synonym">vipE_1</name>
    <name evidence="1" type="ORF">Lmor_1284</name>
    <name evidence="2" type="ORF">NCTC12239_02953</name>
</gene>